<reference evidence="1" key="1">
    <citation type="journal article" date="2013" name="Genome Biol.">
        <title>Reference genomes and transcriptomes of Nicotiana sylvestris and Nicotiana tomentosiformis.</title>
        <authorList>
            <person name="Sierro N."/>
            <person name="Battey J.N."/>
            <person name="Ouadi S."/>
            <person name="Bovet L."/>
            <person name="Goepfert S."/>
            <person name="Bakaher N."/>
            <person name="Peitsch M.C."/>
            <person name="Ivanov N.V."/>
        </authorList>
    </citation>
    <scope>NUCLEOTIDE SEQUENCE [LARGE SCALE GENOMIC DNA]</scope>
</reference>
<gene>
    <name evidence="2" type="primary">LOC104227971</name>
</gene>
<organism evidence="1 2">
    <name type="scientific">Nicotiana sylvestris</name>
    <name type="common">Wood tobacco</name>
    <name type="synonym">South American tobacco</name>
    <dbReference type="NCBI Taxonomy" id="4096"/>
    <lineage>
        <taxon>Eukaryota</taxon>
        <taxon>Viridiplantae</taxon>
        <taxon>Streptophyta</taxon>
        <taxon>Embryophyta</taxon>
        <taxon>Tracheophyta</taxon>
        <taxon>Spermatophyta</taxon>
        <taxon>Magnoliopsida</taxon>
        <taxon>eudicotyledons</taxon>
        <taxon>Gunneridae</taxon>
        <taxon>Pentapetalae</taxon>
        <taxon>asterids</taxon>
        <taxon>lamiids</taxon>
        <taxon>Solanales</taxon>
        <taxon>Solanaceae</taxon>
        <taxon>Nicotianoideae</taxon>
        <taxon>Nicotianeae</taxon>
        <taxon>Nicotiana</taxon>
    </lineage>
</organism>
<evidence type="ECO:0000313" key="2">
    <source>
        <dbReference type="RefSeq" id="XP_009778653.1"/>
    </source>
</evidence>
<dbReference type="Proteomes" id="UP000189701">
    <property type="component" value="Unplaced"/>
</dbReference>
<feature type="non-terminal residue" evidence="2">
    <location>
        <position position="1"/>
    </location>
</feature>
<protein>
    <submittedName>
        <fullName evidence="2">Uncharacterized protein LOC104227971</fullName>
    </submittedName>
</protein>
<reference evidence="2" key="2">
    <citation type="submission" date="2025-08" db="UniProtKB">
        <authorList>
            <consortium name="RefSeq"/>
        </authorList>
    </citation>
    <scope>IDENTIFICATION</scope>
    <source>
        <tissue evidence="2">Leaf</tissue>
    </source>
</reference>
<accession>A0A1U7WJ27</accession>
<name>A0A1U7WJ27_NICSY</name>
<sequence>RNRNRLSTRHQVNTKINIPIWWHTRQVDKKHIGKIPQNCNRINAGSLSSGTVGACTGAVATSTTGT</sequence>
<proteinExistence type="predicted"/>
<evidence type="ECO:0000313" key="1">
    <source>
        <dbReference type="Proteomes" id="UP000189701"/>
    </source>
</evidence>
<keyword evidence="1" id="KW-1185">Reference proteome</keyword>
<dbReference type="RefSeq" id="XP_009778653.1">
    <property type="nucleotide sequence ID" value="XM_009780351.1"/>
</dbReference>
<dbReference type="AlphaFoldDB" id="A0A1U7WJ27"/>